<name>A0A3P7XFD4_HELPZ</name>
<reference evidence="4" key="2">
    <citation type="submission" date="2019-09" db="UniProtKB">
        <authorList>
            <consortium name="WormBaseParasite"/>
        </authorList>
    </citation>
    <scope>IDENTIFICATION</scope>
</reference>
<keyword evidence="3" id="KW-1185">Reference proteome</keyword>
<gene>
    <name evidence="2" type="ORF">HPBE_LOCUS7617</name>
</gene>
<dbReference type="WBParaSite" id="HPBE_0000761601-mRNA-1">
    <property type="protein sequence ID" value="HPBE_0000761601-mRNA-1"/>
    <property type="gene ID" value="HPBE_0000761601"/>
</dbReference>
<evidence type="ECO:0000313" key="2">
    <source>
        <dbReference type="EMBL" id="VDO73001.1"/>
    </source>
</evidence>
<protein>
    <submittedName>
        <fullName evidence="4">SCP domain-containing protein</fullName>
    </submittedName>
</protein>
<reference evidence="2 3" key="1">
    <citation type="submission" date="2018-11" db="EMBL/GenBank/DDBJ databases">
        <authorList>
            <consortium name="Pathogen Informatics"/>
        </authorList>
    </citation>
    <scope>NUCLEOTIDE SEQUENCE [LARGE SCALE GENOMIC DNA]</scope>
</reference>
<accession>A0A3P7XFD4</accession>
<evidence type="ECO:0000256" key="1">
    <source>
        <dbReference type="SAM" id="MobiDB-lite"/>
    </source>
</evidence>
<feature type="region of interest" description="Disordered" evidence="1">
    <location>
        <begin position="1"/>
        <end position="28"/>
    </location>
</feature>
<sequence>MARKSSGIGDGMRQHHNHHPPPPPPPAPSPMLLQRWHWRCLIAGVNCVYSSQFLVPDCSRQQYHLSEDRRTEAAGKLFARPPLNHYLATVRYECYLEQKAGEYLAIPLEEKERRTCPSGLKCLSYWSYNLGSDFSDILDAALATWEYNKNLTAMEKADQVGCNFSEDYLTQEIACFFRPIEP</sequence>
<dbReference type="Pfam" id="PF17641">
    <property type="entry name" value="ASPRs"/>
    <property type="match status" value="1"/>
</dbReference>
<dbReference type="InterPro" id="IPR035109">
    <property type="entry name" value="ASPR"/>
</dbReference>
<dbReference type="EMBL" id="UZAH01025935">
    <property type="protein sequence ID" value="VDO73001.1"/>
    <property type="molecule type" value="Genomic_DNA"/>
</dbReference>
<dbReference type="Proteomes" id="UP000050761">
    <property type="component" value="Unassembled WGS sequence"/>
</dbReference>
<dbReference type="AlphaFoldDB" id="A0A3P7XFD4"/>
<evidence type="ECO:0000313" key="3">
    <source>
        <dbReference type="Proteomes" id="UP000050761"/>
    </source>
</evidence>
<organism evidence="2">
    <name type="scientific">Heligmosomoides polygyrus</name>
    <name type="common">Parasitic roundworm</name>
    <dbReference type="NCBI Taxonomy" id="6339"/>
    <lineage>
        <taxon>Eukaryota</taxon>
        <taxon>Metazoa</taxon>
        <taxon>Ecdysozoa</taxon>
        <taxon>Nematoda</taxon>
        <taxon>Chromadorea</taxon>
        <taxon>Rhabditida</taxon>
        <taxon>Rhabditina</taxon>
        <taxon>Rhabditomorpha</taxon>
        <taxon>Strongyloidea</taxon>
        <taxon>Heligmosomidae</taxon>
        <taxon>Heligmosomoides</taxon>
    </lineage>
</organism>
<evidence type="ECO:0000313" key="4">
    <source>
        <dbReference type="WBParaSite" id="HPBE_0000761601-mRNA-1"/>
    </source>
</evidence>
<proteinExistence type="predicted"/>